<dbReference type="SMART" id="SM00173">
    <property type="entry name" value="RAS"/>
    <property type="match status" value="1"/>
</dbReference>
<dbReference type="Gene3D" id="3.40.50.300">
    <property type="entry name" value="P-loop containing nucleotide triphosphate hydrolases"/>
    <property type="match status" value="1"/>
</dbReference>
<accession>A0A9W7FV00</accession>
<evidence type="ECO:0000313" key="3">
    <source>
        <dbReference type="EMBL" id="GMI18428.1"/>
    </source>
</evidence>
<dbReference type="SMART" id="SM00175">
    <property type="entry name" value="RAB"/>
    <property type="match status" value="1"/>
</dbReference>
<evidence type="ECO:0000256" key="1">
    <source>
        <dbReference type="ARBA" id="ARBA00022741"/>
    </source>
</evidence>
<dbReference type="PROSITE" id="PS51420">
    <property type="entry name" value="RHO"/>
    <property type="match status" value="1"/>
</dbReference>
<organism evidence="3 4">
    <name type="scientific">Triparma laevis f. longispina</name>
    <dbReference type="NCBI Taxonomy" id="1714387"/>
    <lineage>
        <taxon>Eukaryota</taxon>
        <taxon>Sar</taxon>
        <taxon>Stramenopiles</taxon>
        <taxon>Ochrophyta</taxon>
        <taxon>Bolidophyceae</taxon>
        <taxon>Parmales</taxon>
        <taxon>Triparmaceae</taxon>
        <taxon>Triparma</taxon>
    </lineage>
</organism>
<evidence type="ECO:0000256" key="2">
    <source>
        <dbReference type="SAM" id="MobiDB-lite"/>
    </source>
</evidence>
<sequence>MIPGIHQTSSPDDLVADRESPRSVLNLKVVTLGDKAAGKTSLILRFVEGRFKINSQPTIGALFLCKRGKTGEGLGFKLQIWDTSGDKRFESMAPLYYKTANIVLICYDVTSRTSFLKTHEWVEKLKQNLNRLKQEGDATVPQMIVVGTKIDLHDHREVPKREAEAFATNNGAAYYETSAKTGENVEGLFEETATRILKESLPPPTKHGFTRAGGKENDDVGSKANSKGSGGSRRSRGSKGSKGNESSVCDSFQWNTVTACNGGDNGGCVIM</sequence>
<dbReference type="InterPro" id="IPR001806">
    <property type="entry name" value="Small_GTPase"/>
</dbReference>
<dbReference type="OrthoDB" id="63533at2759"/>
<dbReference type="CDD" id="cd00154">
    <property type="entry name" value="Rab"/>
    <property type="match status" value="1"/>
</dbReference>
<dbReference type="GO" id="GO:0005525">
    <property type="term" value="F:GTP binding"/>
    <property type="evidence" value="ECO:0007669"/>
    <property type="project" value="InterPro"/>
</dbReference>
<evidence type="ECO:0000313" key="4">
    <source>
        <dbReference type="Proteomes" id="UP001165122"/>
    </source>
</evidence>
<dbReference type="SMART" id="SM00174">
    <property type="entry name" value="RHO"/>
    <property type="match status" value="1"/>
</dbReference>
<comment type="caution">
    <text evidence="3">The sequence shown here is derived from an EMBL/GenBank/DDBJ whole genome shotgun (WGS) entry which is preliminary data.</text>
</comment>
<dbReference type="Pfam" id="PF00071">
    <property type="entry name" value="Ras"/>
    <property type="match status" value="1"/>
</dbReference>
<dbReference type="PROSITE" id="PS51421">
    <property type="entry name" value="RAS"/>
    <property type="match status" value="1"/>
</dbReference>
<protein>
    <submittedName>
        <fullName evidence="3">Uncharacterized protein</fullName>
    </submittedName>
</protein>
<dbReference type="PROSITE" id="PS51419">
    <property type="entry name" value="RAB"/>
    <property type="match status" value="1"/>
</dbReference>
<keyword evidence="4" id="KW-1185">Reference proteome</keyword>
<gene>
    <name evidence="3" type="ORF">TrLO_g5270</name>
</gene>
<dbReference type="FunFam" id="3.40.50.300:FF:000808">
    <property type="entry name" value="Small GTP-binding protein, putative"/>
    <property type="match status" value="1"/>
</dbReference>
<reference evidence="4" key="1">
    <citation type="journal article" date="2023" name="Commun. Biol.">
        <title>Genome analysis of Parmales, the sister group of diatoms, reveals the evolutionary specialization of diatoms from phago-mixotrophs to photoautotrophs.</title>
        <authorList>
            <person name="Ban H."/>
            <person name="Sato S."/>
            <person name="Yoshikawa S."/>
            <person name="Yamada K."/>
            <person name="Nakamura Y."/>
            <person name="Ichinomiya M."/>
            <person name="Sato N."/>
            <person name="Blanc-Mathieu R."/>
            <person name="Endo H."/>
            <person name="Kuwata A."/>
            <person name="Ogata H."/>
        </authorList>
    </citation>
    <scope>NUCLEOTIDE SEQUENCE [LARGE SCALE GENOMIC DNA]</scope>
    <source>
        <strain evidence="4">NIES 3700</strain>
    </source>
</reference>
<dbReference type="Proteomes" id="UP001165122">
    <property type="component" value="Unassembled WGS sequence"/>
</dbReference>
<dbReference type="SMART" id="SM00176">
    <property type="entry name" value="RAN"/>
    <property type="match status" value="1"/>
</dbReference>
<dbReference type="PANTHER" id="PTHR47978">
    <property type="match status" value="1"/>
</dbReference>
<dbReference type="GO" id="GO:0003924">
    <property type="term" value="F:GTPase activity"/>
    <property type="evidence" value="ECO:0007669"/>
    <property type="project" value="InterPro"/>
</dbReference>
<feature type="region of interest" description="Disordered" evidence="2">
    <location>
        <begin position="197"/>
        <end position="248"/>
    </location>
</feature>
<dbReference type="AlphaFoldDB" id="A0A9W7FV00"/>
<keyword evidence="1" id="KW-0547">Nucleotide-binding</keyword>
<dbReference type="InterPro" id="IPR027417">
    <property type="entry name" value="P-loop_NTPase"/>
</dbReference>
<dbReference type="PRINTS" id="PR00449">
    <property type="entry name" value="RASTRNSFRMNG"/>
</dbReference>
<dbReference type="SUPFAM" id="SSF52540">
    <property type="entry name" value="P-loop containing nucleoside triphosphate hydrolases"/>
    <property type="match status" value="1"/>
</dbReference>
<name>A0A9W7FV00_9STRA</name>
<proteinExistence type="predicted"/>
<dbReference type="NCBIfam" id="TIGR00231">
    <property type="entry name" value="small_GTP"/>
    <property type="match status" value="1"/>
</dbReference>
<dbReference type="InterPro" id="IPR005225">
    <property type="entry name" value="Small_GTP-bd"/>
</dbReference>
<dbReference type="EMBL" id="BRXW01000333">
    <property type="protein sequence ID" value="GMI18428.1"/>
    <property type="molecule type" value="Genomic_DNA"/>
</dbReference>